<feature type="region of interest" description="Disordered" evidence="1">
    <location>
        <begin position="91"/>
        <end position="158"/>
    </location>
</feature>
<dbReference type="Proteomes" id="UP001176941">
    <property type="component" value="Chromosome 34"/>
</dbReference>
<evidence type="ECO:0000313" key="2">
    <source>
        <dbReference type="EMBL" id="CAI9173788.1"/>
    </source>
</evidence>
<evidence type="ECO:0000313" key="3">
    <source>
        <dbReference type="Proteomes" id="UP001176941"/>
    </source>
</evidence>
<sequence>MLASATWSEIVAEIPSEKVVPAPPSRSRRVLPGLQTPKLRKRQPLTCSFLFTKSLRTRTAAAAVASAGLGRGPSPSAGRAGRSWAMGAADENAQPLGNRDWREPQAPGAGRERRGDGPAGPRDGPDAAALQGEATITGRAGSGRRRGARSPLAGGGGDIAAARSVTGVQPQTRHTAPPRAAPALWLRAQPASVHESVRTEQQAPSPRAQTVDARAHVCGPEVLQAGAPAPLLTFPPVRTRRSSAHVCALGALLTRTRLIRDQGHPNDVAVI</sequence>
<dbReference type="EMBL" id="OX460345">
    <property type="protein sequence ID" value="CAI9173788.1"/>
    <property type="molecule type" value="Genomic_DNA"/>
</dbReference>
<reference evidence="2" key="1">
    <citation type="submission" date="2023-04" db="EMBL/GenBank/DDBJ databases">
        <authorList>
            <consortium name="ELIXIR-Norway"/>
        </authorList>
    </citation>
    <scope>NUCLEOTIDE SEQUENCE [LARGE SCALE GENOMIC DNA]</scope>
</reference>
<organism evidence="2 3">
    <name type="scientific">Rangifer tarandus platyrhynchus</name>
    <name type="common">Svalbard reindeer</name>
    <dbReference type="NCBI Taxonomy" id="3082113"/>
    <lineage>
        <taxon>Eukaryota</taxon>
        <taxon>Metazoa</taxon>
        <taxon>Chordata</taxon>
        <taxon>Craniata</taxon>
        <taxon>Vertebrata</taxon>
        <taxon>Euteleostomi</taxon>
        <taxon>Mammalia</taxon>
        <taxon>Eutheria</taxon>
        <taxon>Laurasiatheria</taxon>
        <taxon>Artiodactyla</taxon>
        <taxon>Ruminantia</taxon>
        <taxon>Pecora</taxon>
        <taxon>Cervidae</taxon>
        <taxon>Odocoileinae</taxon>
        <taxon>Rangifer</taxon>
    </lineage>
</organism>
<evidence type="ECO:0000256" key="1">
    <source>
        <dbReference type="SAM" id="MobiDB-lite"/>
    </source>
</evidence>
<name>A0ABN8ZJX1_RANTA</name>
<accession>A0ABN8ZJX1</accession>
<keyword evidence="3" id="KW-1185">Reference proteome</keyword>
<gene>
    <name evidence="2" type="ORF">MRATA1EN1_LOCUS22750</name>
</gene>
<feature type="compositionally biased region" description="Low complexity" evidence="1">
    <location>
        <begin position="119"/>
        <end position="129"/>
    </location>
</feature>
<proteinExistence type="predicted"/>
<protein>
    <submittedName>
        <fullName evidence="2">Uncharacterized protein</fullName>
    </submittedName>
</protein>